<dbReference type="InterPro" id="IPR006507">
    <property type="entry name" value="UPF0283"/>
</dbReference>
<evidence type="ECO:0000256" key="5">
    <source>
        <dbReference type="ARBA" id="ARBA00022692"/>
    </source>
</evidence>
<name>A0A933NV93_9HYPH</name>
<keyword evidence="3" id="KW-1003">Cell membrane</keyword>
<dbReference type="PANTHER" id="PTHR39342:SF1">
    <property type="entry name" value="UPF0283 MEMBRANE PROTEIN YCJF"/>
    <property type="match status" value="1"/>
</dbReference>
<comment type="caution">
    <text evidence="9">The sequence shown here is derived from an EMBL/GenBank/DDBJ whole genome shotgun (WGS) entry which is preliminary data.</text>
</comment>
<dbReference type="PANTHER" id="PTHR39342">
    <property type="entry name" value="UPF0283 MEMBRANE PROTEIN YCJF"/>
    <property type="match status" value="1"/>
</dbReference>
<dbReference type="InterPro" id="IPR021147">
    <property type="entry name" value="DUF697"/>
</dbReference>
<keyword evidence="5 8" id="KW-0812">Transmembrane</keyword>
<evidence type="ECO:0000256" key="1">
    <source>
        <dbReference type="ARBA" id="ARBA00004429"/>
    </source>
</evidence>
<evidence type="ECO:0000256" key="2">
    <source>
        <dbReference type="ARBA" id="ARBA00008255"/>
    </source>
</evidence>
<proteinExistence type="inferred from homology"/>
<evidence type="ECO:0000256" key="8">
    <source>
        <dbReference type="SAM" id="Phobius"/>
    </source>
</evidence>
<protein>
    <submittedName>
        <fullName evidence="9">TIGR01620 family protein</fullName>
    </submittedName>
</protein>
<comment type="subcellular location">
    <subcellularLocation>
        <location evidence="1">Cell inner membrane</location>
        <topology evidence="1">Multi-pass membrane protein</topology>
    </subcellularLocation>
</comment>
<evidence type="ECO:0000256" key="7">
    <source>
        <dbReference type="ARBA" id="ARBA00023136"/>
    </source>
</evidence>
<reference evidence="9" key="1">
    <citation type="submission" date="2020-07" db="EMBL/GenBank/DDBJ databases">
        <title>Huge and variable diversity of episymbiotic CPR bacteria and DPANN archaea in groundwater ecosystems.</title>
        <authorList>
            <person name="He C.Y."/>
            <person name="Keren R."/>
            <person name="Whittaker M."/>
            <person name="Farag I.F."/>
            <person name="Doudna J."/>
            <person name="Cate J.H.D."/>
            <person name="Banfield J.F."/>
        </authorList>
    </citation>
    <scope>NUCLEOTIDE SEQUENCE</scope>
    <source>
        <strain evidence="9">NC_groundwater_1586_Pr3_B-0.1um_66_15</strain>
    </source>
</reference>
<comment type="similarity">
    <text evidence="2">Belongs to the UPF0283 family.</text>
</comment>
<dbReference type="NCBIfam" id="TIGR01620">
    <property type="entry name" value="hyp_HI0043"/>
    <property type="match status" value="1"/>
</dbReference>
<accession>A0A933NV93</accession>
<dbReference type="AlphaFoldDB" id="A0A933NV93"/>
<feature type="transmembrane region" description="Helical" evidence="8">
    <location>
        <begin position="63"/>
        <end position="81"/>
    </location>
</feature>
<dbReference type="EMBL" id="JACRAF010000006">
    <property type="protein sequence ID" value="MBI4920599.1"/>
    <property type="molecule type" value="Genomic_DNA"/>
</dbReference>
<dbReference type="Proteomes" id="UP000782610">
    <property type="component" value="Unassembled WGS sequence"/>
</dbReference>
<keyword evidence="4" id="KW-0997">Cell inner membrane</keyword>
<dbReference type="GO" id="GO:0005886">
    <property type="term" value="C:plasma membrane"/>
    <property type="evidence" value="ECO:0007669"/>
    <property type="project" value="UniProtKB-SubCell"/>
</dbReference>
<organism evidence="9 10">
    <name type="scientific">Devosia nanyangense</name>
    <dbReference type="NCBI Taxonomy" id="1228055"/>
    <lineage>
        <taxon>Bacteria</taxon>
        <taxon>Pseudomonadati</taxon>
        <taxon>Pseudomonadota</taxon>
        <taxon>Alphaproteobacteria</taxon>
        <taxon>Hyphomicrobiales</taxon>
        <taxon>Devosiaceae</taxon>
        <taxon>Devosia</taxon>
    </lineage>
</organism>
<evidence type="ECO:0000313" key="10">
    <source>
        <dbReference type="Proteomes" id="UP000782610"/>
    </source>
</evidence>
<dbReference type="Pfam" id="PF05128">
    <property type="entry name" value="DUF697"/>
    <property type="match status" value="1"/>
</dbReference>
<keyword evidence="7 8" id="KW-0472">Membrane</keyword>
<sequence>MKRPVAIPLNGEAAASAEARTPRAFAAHEVVDAPTTVESYSDPATDPETIAVPIPRLGWLGRVLWTTAGLLISLGLGLAADNLIRDLFDTNPWLGWVGLTILGLFVLALIAVVIREVASLWRLRTLDHLKAQTTVAIASDRLKDAQPILGELKAIYAPRPDLAGALTRLGESERQIFDGGELLKFGERTLMAPLDARARSLTAASARRVALVTAISPRALVDIAYVVWESVRLGGAIARLYGARPGFFGTWRLLGAILGHLAVTGGLVLTDGVVEQLVGQGLAARLSQRLGEGVVNGLMTVRVGIAAMRVVRPLPFTTEPQPMVKDFLPELANVLKTTAKP</sequence>
<evidence type="ECO:0000256" key="6">
    <source>
        <dbReference type="ARBA" id="ARBA00022989"/>
    </source>
</evidence>
<gene>
    <name evidence="9" type="ORF">HY834_02530</name>
</gene>
<evidence type="ECO:0000313" key="9">
    <source>
        <dbReference type="EMBL" id="MBI4920599.1"/>
    </source>
</evidence>
<evidence type="ECO:0000256" key="3">
    <source>
        <dbReference type="ARBA" id="ARBA00022475"/>
    </source>
</evidence>
<keyword evidence="6 8" id="KW-1133">Transmembrane helix</keyword>
<evidence type="ECO:0000256" key="4">
    <source>
        <dbReference type="ARBA" id="ARBA00022519"/>
    </source>
</evidence>
<feature type="transmembrane region" description="Helical" evidence="8">
    <location>
        <begin position="93"/>
        <end position="114"/>
    </location>
</feature>